<comment type="similarity">
    <text evidence="2">Belongs to the SELO family.</text>
</comment>
<proteinExistence type="inferred from homology"/>
<dbReference type="PANTHER" id="PTHR32057:SF14">
    <property type="entry name" value="PROTEIN ADENYLYLTRANSFERASE SELO, MITOCHONDRIAL"/>
    <property type="match status" value="1"/>
</dbReference>
<accession>A0ABP0M7R2</accession>
<evidence type="ECO:0000256" key="5">
    <source>
        <dbReference type="ARBA" id="ARBA00022723"/>
    </source>
</evidence>
<keyword evidence="4" id="KW-0548">Nucleotidyltransferase</keyword>
<dbReference type="PANTHER" id="PTHR32057">
    <property type="entry name" value="PROTEIN ADENYLYLTRANSFERASE SELO, MITOCHONDRIAL"/>
    <property type="match status" value="1"/>
</dbReference>
<evidence type="ECO:0000256" key="1">
    <source>
        <dbReference type="ARBA" id="ARBA00001946"/>
    </source>
</evidence>
<keyword evidence="7" id="KW-0067">ATP-binding</keyword>
<evidence type="ECO:0000256" key="8">
    <source>
        <dbReference type="ARBA" id="ARBA00022842"/>
    </source>
</evidence>
<protein>
    <recommendedName>
        <fullName evidence="9">Selenoprotein O</fullName>
    </recommendedName>
</protein>
<evidence type="ECO:0000256" key="6">
    <source>
        <dbReference type="ARBA" id="ARBA00022741"/>
    </source>
</evidence>
<dbReference type="EMBL" id="CAXAMN010016191">
    <property type="protein sequence ID" value="CAK9047520.1"/>
    <property type="molecule type" value="Genomic_DNA"/>
</dbReference>
<evidence type="ECO:0000313" key="11">
    <source>
        <dbReference type="Proteomes" id="UP001642484"/>
    </source>
</evidence>
<gene>
    <name evidence="10" type="ORF">CCMP2556_LOCUS24574</name>
</gene>
<dbReference type="Proteomes" id="UP001642484">
    <property type="component" value="Unassembled WGS sequence"/>
</dbReference>
<dbReference type="Pfam" id="PF02696">
    <property type="entry name" value="SelO"/>
    <property type="match status" value="1"/>
</dbReference>
<sequence length="426" mass="47080">MSLKKPGITLRAMPSFLRFGSAQLAAKRQGVPGLVRLARYALAVLARMESHDEASSYLERLRPLPDALRQQCFFGRAVSPSCAERASEATGQEVLRCLLERMVHRTSALVAAWMAVGFAHGVMNTDNLSLLGVTVDLNVYGFLSKYDPGWAPNHIDDTARYAFGAQPEIAKWNLERLSDALTGTPFLVDREPDATSWAEPGEWLDLKRAQRELQHFDELFERCYVVRMELRLGLLASGRPCGTDRGPGCVVKKWTTWLEQTGADYPRASRLLAELLAPSAARPPAESLRESFAEAVGANSTAGLEEFLQELQALRPDPDALRAAVPRLSLRSHVLMEAAKLVELKKQGSKVRDFLRALQQLLQHPFGEIEGIAAMSSVVDDPKAFWKGTDLTAEETEVDLRPSLQGRLHALPPESLKQLRTSCGAQ</sequence>
<keyword evidence="5" id="KW-0479">Metal-binding</keyword>
<evidence type="ECO:0000256" key="4">
    <source>
        <dbReference type="ARBA" id="ARBA00022695"/>
    </source>
</evidence>
<evidence type="ECO:0000256" key="7">
    <source>
        <dbReference type="ARBA" id="ARBA00022840"/>
    </source>
</evidence>
<comment type="cofactor">
    <cofactor evidence="1">
        <name>Mg(2+)</name>
        <dbReference type="ChEBI" id="CHEBI:18420"/>
    </cofactor>
</comment>
<evidence type="ECO:0000256" key="9">
    <source>
        <dbReference type="ARBA" id="ARBA00031547"/>
    </source>
</evidence>
<evidence type="ECO:0000313" key="10">
    <source>
        <dbReference type="EMBL" id="CAK9047520.1"/>
    </source>
</evidence>
<keyword evidence="8" id="KW-0460">Magnesium</keyword>
<reference evidence="10 11" key="1">
    <citation type="submission" date="2024-02" db="EMBL/GenBank/DDBJ databases">
        <authorList>
            <person name="Chen Y."/>
            <person name="Shah S."/>
            <person name="Dougan E. K."/>
            <person name="Thang M."/>
            <person name="Chan C."/>
        </authorList>
    </citation>
    <scope>NUCLEOTIDE SEQUENCE [LARGE SCALE GENOMIC DNA]</scope>
</reference>
<evidence type="ECO:0000256" key="3">
    <source>
        <dbReference type="ARBA" id="ARBA00022679"/>
    </source>
</evidence>
<name>A0ABP0M7R2_9DINO</name>
<keyword evidence="3" id="KW-0808">Transferase</keyword>
<keyword evidence="11" id="KW-1185">Reference proteome</keyword>
<dbReference type="InterPro" id="IPR003846">
    <property type="entry name" value="SelO"/>
</dbReference>
<organism evidence="10 11">
    <name type="scientific">Durusdinium trenchii</name>
    <dbReference type="NCBI Taxonomy" id="1381693"/>
    <lineage>
        <taxon>Eukaryota</taxon>
        <taxon>Sar</taxon>
        <taxon>Alveolata</taxon>
        <taxon>Dinophyceae</taxon>
        <taxon>Suessiales</taxon>
        <taxon>Symbiodiniaceae</taxon>
        <taxon>Durusdinium</taxon>
    </lineage>
</organism>
<evidence type="ECO:0000256" key="2">
    <source>
        <dbReference type="ARBA" id="ARBA00009747"/>
    </source>
</evidence>
<keyword evidence="6" id="KW-0547">Nucleotide-binding</keyword>
<comment type="caution">
    <text evidence="10">The sequence shown here is derived from an EMBL/GenBank/DDBJ whole genome shotgun (WGS) entry which is preliminary data.</text>
</comment>